<reference evidence="2 3" key="1">
    <citation type="submission" date="2016-03" db="EMBL/GenBank/DDBJ databases">
        <title>Comparative genomics of 54 Lactobacillus plantarum strains reveals genomic uncoupling from niche constraints.</title>
        <authorList>
            <person name="Martino M.E."/>
        </authorList>
    </citation>
    <scope>NUCLEOTIDE SEQUENCE [LARGE SCALE GENOMIC DNA]</scope>
    <source>
        <strain evidence="2 3">19.1</strain>
    </source>
</reference>
<comment type="caution">
    <text evidence="2">The sequence shown here is derived from an EMBL/GenBank/DDBJ whole genome shotgun (WGS) entry which is preliminary data.</text>
</comment>
<proteinExistence type="predicted"/>
<dbReference type="CDD" id="cd00085">
    <property type="entry name" value="HNHc"/>
    <property type="match status" value="1"/>
</dbReference>
<evidence type="ECO:0000313" key="3">
    <source>
        <dbReference type="Proteomes" id="UP000076882"/>
    </source>
</evidence>
<dbReference type="InterPro" id="IPR003615">
    <property type="entry name" value="HNH_nuc"/>
</dbReference>
<dbReference type="Proteomes" id="UP000076882">
    <property type="component" value="Unassembled WGS sequence"/>
</dbReference>
<dbReference type="PATRIC" id="fig|1590.201.peg.1014"/>
<name>A0A162HI95_LACPN</name>
<organism evidence="2 3">
    <name type="scientific">Lactiplantibacillus plantarum</name>
    <name type="common">Lactobacillus plantarum</name>
    <dbReference type="NCBI Taxonomy" id="1590"/>
    <lineage>
        <taxon>Bacteria</taxon>
        <taxon>Bacillati</taxon>
        <taxon>Bacillota</taxon>
        <taxon>Bacilli</taxon>
        <taxon>Lactobacillales</taxon>
        <taxon>Lactobacillaceae</taxon>
        <taxon>Lactiplantibacillus</taxon>
    </lineage>
</organism>
<dbReference type="AlphaFoldDB" id="A0A162HI95"/>
<evidence type="ECO:0000313" key="2">
    <source>
        <dbReference type="EMBL" id="KZU95955.1"/>
    </source>
</evidence>
<protein>
    <recommendedName>
        <fullName evidence="1">HNH nuclease domain-containing protein</fullName>
    </recommendedName>
</protein>
<evidence type="ECO:0000259" key="1">
    <source>
        <dbReference type="Pfam" id="PF13391"/>
    </source>
</evidence>
<accession>A0A162HI95</accession>
<dbReference type="EMBL" id="LUXM01000024">
    <property type="protein sequence ID" value="KZU95955.1"/>
    <property type="molecule type" value="Genomic_DNA"/>
</dbReference>
<sequence length="258" mass="29777">MLLSGGRCELCGNAVLLSSRRDKDEEESYNSICQIAHIYGLNEGALRYDKEKEGLNEPDNLMILCPNCHHKIDKEENGYSVDELQNRKKKFERETVNSISELVNRTSIGGHEMYKNGKKLLNRFAADNSKLNSLSSIDKLEDEADVDFEIMIRRLILRLNDLNIDSRSALLKISKNRDIDYILTLAYWDSAYGDQIRTVLDPLELNYYIDVSAWRVDDGSDAKLQISVEWNYLIDFLLKNKVPLEKLIIDRNYTVIDC</sequence>
<feature type="domain" description="HNH nuclease" evidence="1">
    <location>
        <begin position="8"/>
        <end position="74"/>
    </location>
</feature>
<dbReference type="Pfam" id="PF13391">
    <property type="entry name" value="HNH_2"/>
    <property type="match status" value="1"/>
</dbReference>
<gene>
    <name evidence="2" type="ORF">Lp19_1234</name>
</gene>
<dbReference type="Gene3D" id="1.10.30.50">
    <property type="match status" value="1"/>
</dbReference>